<reference evidence="4" key="1">
    <citation type="journal article" date="2020" name="mSystems">
        <title>Genome- and Community-Level Interaction Insights into Carbon Utilization and Element Cycling Functions of Hydrothermarchaeota in Hydrothermal Sediment.</title>
        <authorList>
            <person name="Zhou Z."/>
            <person name="Liu Y."/>
            <person name="Xu W."/>
            <person name="Pan J."/>
            <person name="Luo Z.H."/>
            <person name="Li M."/>
        </authorList>
    </citation>
    <scope>NUCLEOTIDE SEQUENCE [LARGE SCALE GENOMIC DNA]</scope>
    <source>
        <strain evidence="4">SpSt-300</strain>
    </source>
</reference>
<dbReference type="Pfam" id="PF12696">
    <property type="entry name" value="TraG-D_C"/>
    <property type="match status" value="1"/>
</dbReference>
<feature type="domain" description="TraD/TraG TraM recognition site" evidence="3">
    <location>
        <begin position="425"/>
        <end position="507"/>
    </location>
</feature>
<dbReference type="InterPro" id="IPR051162">
    <property type="entry name" value="T4SS_component"/>
</dbReference>
<accession>A0A7C2E1U4</accession>
<comment type="caution">
    <text evidence="4">The sequence shown here is derived from an EMBL/GenBank/DDBJ whole genome shotgun (WGS) entry which is preliminary data.</text>
</comment>
<protein>
    <submittedName>
        <fullName evidence="4">DUF87 domain-containing protein</fullName>
    </submittedName>
</protein>
<keyword evidence="1" id="KW-0472">Membrane</keyword>
<dbReference type="PANTHER" id="PTHR30121">
    <property type="entry name" value="UNCHARACTERIZED PROTEIN YJGR-RELATED"/>
    <property type="match status" value="1"/>
</dbReference>
<feature type="transmembrane region" description="Helical" evidence="1">
    <location>
        <begin position="106"/>
        <end position="127"/>
    </location>
</feature>
<proteinExistence type="predicted"/>
<dbReference type="PANTHER" id="PTHR30121:SF6">
    <property type="entry name" value="SLR6007 PROTEIN"/>
    <property type="match status" value="1"/>
</dbReference>
<dbReference type="InterPro" id="IPR032689">
    <property type="entry name" value="TraG-D_C"/>
</dbReference>
<keyword evidence="1" id="KW-1133">Transmembrane helix</keyword>
<evidence type="ECO:0000259" key="3">
    <source>
        <dbReference type="Pfam" id="PF12696"/>
    </source>
</evidence>
<feature type="domain" description="Helicase HerA central" evidence="2">
    <location>
        <begin position="177"/>
        <end position="230"/>
    </location>
</feature>
<evidence type="ECO:0000313" key="4">
    <source>
        <dbReference type="EMBL" id="HEL65246.1"/>
    </source>
</evidence>
<keyword evidence="1" id="KW-0812">Transmembrane</keyword>
<gene>
    <name evidence="4" type="ORF">ENQ34_00995</name>
</gene>
<dbReference type="EMBL" id="DSMU01000063">
    <property type="protein sequence ID" value="HEL65246.1"/>
    <property type="molecule type" value="Genomic_DNA"/>
</dbReference>
<feature type="transmembrane region" description="Helical" evidence="1">
    <location>
        <begin position="12"/>
        <end position="35"/>
    </location>
</feature>
<sequence length="579" mass="64202">MKTDLPLWQGYLLLAVIAGIFLPVTLVGLVAYKLLQLVPAERYRPAAGGTVAAGILLLLCLNFSLAGPGFTSTQLYRFVAHSWEQMKQEILQKPVKPEPRPFDWRYTGLVTGSSLGWGLTAAGLFSLAKRREKRSSRVTFGRSAPTEREKKALRRVSQMQHPADGWLLGLEAESLKPVIIAGKKMNMHMLILGGPGSGKTTTLKNPLEFAVERGFATILLDGKGDFEFAQWLRRKAEAVGKTAGVFCFAKDSHHYDPLAQGGPTELKDKLLHLEDWGTEAKYWETTGGRYLQIMLHIFQASGVRPDLVTVFKHFHPAKLQILVRKMNADQEAKDEYFDILSKYEKDEKIEGLAARLATLAESEIAHLFRREGDCIDLTKAILNREVVVFSLDSLSYPDFARLLGKLIIVDLKGALARAWRLKQQPVYAVFDEFNVFASDKIVDAIGKGRGFGLRAIIATQSLSDIEAALGEAGKAVVNQIIDNCKLFVIHQTNAPETAQVLADLPGTIPAAEITRQVKHFAGLSIPTGTETVKEVDRYPFHPNTIKWLRAGQYCGVAEVIFVDKLELSAQKVLVRMPPE</sequence>
<dbReference type="Gene3D" id="3.40.50.300">
    <property type="entry name" value="P-loop containing nucleotide triphosphate hydrolases"/>
    <property type="match status" value="2"/>
</dbReference>
<feature type="transmembrane region" description="Helical" evidence="1">
    <location>
        <begin position="47"/>
        <end position="66"/>
    </location>
</feature>
<dbReference type="AlphaFoldDB" id="A0A7C2E1U4"/>
<evidence type="ECO:0000256" key="1">
    <source>
        <dbReference type="SAM" id="Phobius"/>
    </source>
</evidence>
<organism evidence="4">
    <name type="scientific">Ammonifex degensii</name>
    <dbReference type="NCBI Taxonomy" id="42838"/>
    <lineage>
        <taxon>Bacteria</taxon>
        <taxon>Bacillati</taxon>
        <taxon>Bacillota</taxon>
        <taxon>Clostridia</taxon>
        <taxon>Thermoanaerobacterales</taxon>
        <taxon>Thermoanaerobacteraceae</taxon>
        <taxon>Ammonifex</taxon>
    </lineage>
</organism>
<dbReference type="InterPro" id="IPR002789">
    <property type="entry name" value="HerA_central"/>
</dbReference>
<dbReference type="Pfam" id="PF01935">
    <property type="entry name" value="DUF87"/>
    <property type="match status" value="1"/>
</dbReference>
<name>A0A7C2E1U4_9THEO</name>
<dbReference type="SUPFAM" id="SSF52540">
    <property type="entry name" value="P-loop containing nucleoside triphosphate hydrolases"/>
    <property type="match status" value="1"/>
</dbReference>
<dbReference type="CDD" id="cd01127">
    <property type="entry name" value="TrwB_TraG_TraD_VirD4"/>
    <property type="match status" value="2"/>
</dbReference>
<dbReference type="InterPro" id="IPR027417">
    <property type="entry name" value="P-loop_NTPase"/>
</dbReference>
<evidence type="ECO:0000259" key="2">
    <source>
        <dbReference type="Pfam" id="PF01935"/>
    </source>
</evidence>